<proteinExistence type="predicted"/>
<feature type="transmembrane region" description="Helical" evidence="1">
    <location>
        <begin position="377"/>
        <end position="398"/>
    </location>
</feature>
<gene>
    <name evidence="2" type="ORF">FHS29_007373</name>
</gene>
<feature type="transmembrane region" description="Helical" evidence="1">
    <location>
        <begin position="404"/>
        <end position="422"/>
    </location>
</feature>
<reference evidence="2 3" key="1">
    <citation type="submission" date="2020-08" db="EMBL/GenBank/DDBJ databases">
        <title>Genomic Encyclopedia of Type Strains, Phase III (KMG-III): the genomes of soil and plant-associated and newly described type strains.</title>
        <authorList>
            <person name="Whitman W."/>
        </authorList>
    </citation>
    <scope>NUCLEOTIDE SEQUENCE [LARGE SCALE GENOMIC DNA]</scope>
    <source>
        <strain evidence="2 3">CECT 8640</strain>
    </source>
</reference>
<evidence type="ECO:0000313" key="3">
    <source>
        <dbReference type="Proteomes" id="UP000547510"/>
    </source>
</evidence>
<dbReference type="EMBL" id="JACHJN010000023">
    <property type="protein sequence ID" value="MBB5960745.1"/>
    <property type="molecule type" value="Genomic_DNA"/>
</dbReference>
<dbReference type="Gene3D" id="3.40.50.10140">
    <property type="entry name" value="Toll/interleukin-1 receptor homology (TIR) domain"/>
    <property type="match status" value="1"/>
</dbReference>
<keyword evidence="1" id="KW-0812">Transmembrane</keyword>
<protein>
    <recommendedName>
        <fullName evidence="4">TIR domain-containing protein</fullName>
    </recommendedName>
</protein>
<sequence length="457" mass="50241">MGGIFINYRITTDDPEHVGRVRRLHEQLREFFGEGQVFLDAQGIDMGSHFSPVIHGRLADAQIVVAIVHPGWRDTLFTRLGEEGKDWVYDELRISLAQVEKDDGRIEDDGKARKRIVPVLVNGARHKDELTRLPSGIEGIKRYQARHVATQDDADALVEELALHLDDGFEQFPAERTGDSRPRPWSPYLVGAAVAVGVVAGLLAPPAPELLAVSLVGLALWAAVALFGLAAGIGVNSAEASAHLLSWRAYVLRVALPFGVGWVIFVVFLLVEAAAPGDVGFAVSAFGLLGGFVVVAELLKGRRLEKRRLAQWPVVLSTPVRARALRADMARLDLKLAEGEQTDKRLRFGLRVRCRVAIDDLLRGAALLKDDSERGRVTWALADHPVASAAVALWLAAMAGSARFHPFVLALAVGLVLAAVELEYRRQRTVRRVVAREVAEHMAELRSRWEVLDQRRS</sequence>
<name>A0A841CXS3_9PSEU</name>
<comment type="caution">
    <text evidence="2">The sequence shown here is derived from an EMBL/GenBank/DDBJ whole genome shotgun (WGS) entry which is preliminary data.</text>
</comment>
<evidence type="ECO:0000256" key="1">
    <source>
        <dbReference type="SAM" id="Phobius"/>
    </source>
</evidence>
<feature type="transmembrane region" description="Helical" evidence="1">
    <location>
        <begin position="279"/>
        <end position="299"/>
    </location>
</feature>
<dbReference type="AlphaFoldDB" id="A0A841CXS3"/>
<feature type="transmembrane region" description="Helical" evidence="1">
    <location>
        <begin position="210"/>
        <end position="238"/>
    </location>
</feature>
<feature type="transmembrane region" description="Helical" evidence="1">
    <location>
        <begin position="250"/>
        <end position="273"/>
    </location>
</feature>
<evidence type="ECO:0008006" key="4">
    <source>
        <dbReference type="Google" id="ProtNLM"/>
    </source>
</evidence>
<accession>A0A841CXS3</accession>
<dbReference type="Proteomes" id="UP000547510">
    <property type="component" value="Unassembled WGS sequence"/>
</dbReference>
<dbReference type="RefSeq" id="WP_184699216.1">
    <property type="nucleotide sequence ID" value="NZ_JACHJN010000023.1"/>
</dbReference>
<evidence type="ECO:0000313" key="2">
    <source>
        <dbReference type="EMBL" id="MBB5960745.1"/>
    </source>
</evidence>
<feature type="transmembrane region" description="Helical" evidence="1">
    <location>
        <begin position="185"/>
        <end position="204"/>
    </location>
</feature>
<dbReference type="InterPro" id="IPR035897">
    <property type="entry name" value="Toll_tir_struct_dom_sf"/>
</dbReference>
<keyword evidence="1" id="KW-1133">Transmembrane helix</keyword>
<keyword evidence="1" id="KW-0472">Membrane</keyword>
<keyword evidence="3" id="KW-1185">Reference proteome</keyword>
<organism evidence="2 3">
    <name type="scientific">Saccharothrix tamanrassetensis</name>
    <dbReference type="NCBI Taxonomy" id="1051531"/>
    <lineage>
        <taxon>Bacteria</taxon>
        <taxon>Bacillati</taxon>
        <taxon>Actinomycetota</taxon>
        <taxon>Actinomycetes</taxon>
        <taxon>Pseudonocardiales</taxon>
        <taxon>Pseudonocardiaceae</taxon>
        <taxon>Saccharothrix</taxon>
    </lineage>
</organism>